<proteinExistence type="predicted"/>
<dbReference type="AlphaFoldDB" id="A0A0A9EX32"/>
<name>A0A0A9EX32_ARUDO</name>
<reference evidence="1" key="2">
    <citation type="journal article" date="2015" name="Data Brief">
        <title>Shoot transcriptome of the giant reed, Arundo donax.</title>
        <authorList>
            <person name="Barrero R.A."/>
            <person name="Guerrero F.D."/>
            <person name="Moolhuijzen P."/>
            <person name="Goolsby J.A."/>
            <person name="Tidwell J."/>
            <person name="Bellgard S.E."/>
            <person name="Bellgard M.I."/>
        </authorList>
    </citation>
    <scope>NUCLEOTIDE SEQUENCE</scope>
    <source>
        <tissue evidence="1">Shoot tissue taken approximately 20 cm above the soil surface</tissue>
    </source>
</reference>
<reference evidence="1" key="1">
    <citation type="submission" date="2014-09" db="EMBL/GenBank/DDBJ databases">
        <authorList>
            <person name="Magalhaes I.L.F."/>
            <person name="Oliveira U."/>
            <person name="Santos F.R."/>
            <person name="Vidigal T.H.D.A."/>
            <person name="Brescovit A.D."/>
            <person name="Santos A.J."/>
        </authorList>
    </citation>
    <scope>NUCLEOTIDE SEQUENCE</scope>
    <source>
        <tissue evidence="1">Shoot tissue taken approximately 20 cm above the soil surface</tissue>
    </source>
</reference>
<protein>
    <submittedName>
        <fullName evidence="1">Uncharacterized protein</fullName>
    </submittedName>
</protein>
<evidence type="ECO:0000313" key="1">
    <source>
        <dbReference type="EMBL" id="JAE03534.1"/>
    </source>
</evidence>
<dbReference type="EMBL" id="GBRH01194362">
    <property type="protein sequence ID" value="JAE03534.1"/>
    <property type="molecule type" value="Transcribed_RNA"/>
</dbReference>
<accession>A0A0A9EX32</accession>
<sequence length="46" mass="5080">MVDLNSCPCVLSLHKSKILAPSAARLDITRECFCSTTGTRKCYKSM</sequence>
<organism evidence="1">
    <name type="scientific">Arundo donax</name>
    <name type="common">Giant reed</name>
    <name type="synonym">Donax arundinaceus</name>
    <dbReference type="NCBI Taxonomy" id="35708"/>
    <lineage>
        <taxon>Eukaryota</taxon>
        <taxon>Viridiplantae</taxon>
        <taxon>Streptophyta</taxon>
        <taxon>Embryophyta</taxon>
        <taxon>Tracheophyta</taxon>
        <taxon>Spermatophyta</taxon>
        <taxon>Magnoliopsida</taxon>
        <taxon>Liliopsida</taxon>
        <taxon>Poales</taxon>
        <taxon>Poaceae</taxon>
        <taxon>PACMAD clade</taxon>
        <taxon>Arundinoideae</taxon>
        <taxon>Arundineae</taxon>
        <taxon>Arundo</taxon>
    </lineage>
</organism>